<accession>A0A653RUJ9</accession>
<keyword evidence="3" id="KW-1185">Reference proteome</keyword>
<feature type="transmembrane region" description="Helical" evidence="1">
    <location>
        <begin position="7"/>
        <end position="28"/>
    </location>
</feature>
<name>A0A653RUJ9_9FLAO</name>
<proteinExistence type="predicted"/>
<protein>
    <submittedName>
        <fullName evidence="2">Uncharacterized protein</fullName>
    </submittedName>
</protein>
<keyword evidence="1" id="KW-0812">Transmembrane</keyword>
<evidence type="ECO:0000256" key="1">
    <source>
        <dbReference type="SAM" id="Phobius"/>
    </source>
</evidence>
<evidence type="ECO:0000313" key="3">
    <source>
        <dbReference type="Proteomes" id="UP000430202"/>
    </source>
</evidence>
<keyword evidence="1" id="KW-1133">Transmembrane helix</keyword>
<sequence length="181" mass="21585">MKKWIKILLYSILGIVLILFGIIGYIYYQYEWKYDVNSEKHQYDVGYLSSENRDFASNFKRCNDYSPIGYYSHVDFNVFDKNKAQFKRFIQSNFNSNLYTDSGMLNLRFIINCNGEVGDMEVNQLNKDYQITKFNNNLVEEIIQLTVEKENWVISDNKSDNDKYMYLIFRLEDGKITEILP</sequence>
<dbReference type="Proteomes" id="UP000430202">
    <property type="component" value="Unassembled WGS sequence"/>
</dbReference>
<dbReference type="AlphaFoldDB" id="A0A653RUJ9"/>
<gene>
    <name evidence="2" type="ORF">MARI151_30080</name>
</gene>
<keyword evidence="1" id="KW-0472">Membrane</keyword>
<dbReference type="RefSeq" id="WP_159302751.1">
    <property type="nucleotide sequence ID" value="NZ_LR733271.1"/>
</dbReference>
<reference evidence="2 3" key="1">
    <citation type="submission" date="2019-10" db="EMBL/GenBank/DDBJ databases">
        <authorList>
            <person name="Karimi E."/>
        </authorList>
    </citation>
    <scope>NUCLEOTIDE SEQUENCE [LARGE SCALE GENOMIC DNA]</scope>
    <source>
        <strain evidence="2">Maribacter sp. 151</strain>
    </source>
</reference>
<dbReference type="EMBL" id="CABWLR010000003">
    <property type="protein sequence ID" value="VXB58828.1"/>
    <property type="molecule type" value="Genomic_DNA"/>
</dbReference>
<evidence type="ECO:0000313" key="2">
    <source>
        <dbReference type="EMBL" id="VXB58828.1"/>
    </source>
</evidence>
<organism evidence="2 3">
    <name type="scientific">Maribacter litoralis</name>
    <dbReference type="NCBI Taxonomy" id="2059726"/>
    <lineage>
        <taxon>Bacteria</taxon>
        <taxon>Pseudomonadati</taxon>
        <taxon>Bacteroidota</taxon>
        <taxon>Flavobacteriia</taxon>
        <taxon>Flavobacteriales</taxon>
        <taxon>Flavobacteriaceae</taxon>
        <taxon>Maribacter</taxon>
    </lineage>
</organism>